<organism evidence="7 8">
    <name type="scientific">Ostreococcus tauri</name>
    <name type="common">Marine green alga</name>
    <dbReference type="NCBI Taxonomy" id="70448"/>
    <lineage>
        <taxon>Eukaryota</taxon>
        <taxon>Viridiplantae</taxon>
        <taxon>Chlorophyta</taxon>
        <taxon>Mamiellophyceae</taxon>
        <taxon>Mamiellales</taxon>
        <taxon>Bathycoccaceae</taxon>
        <taxon>Ostreococcus</taxon>
    </lineage>
</organism>
<reference evidence="7 8" key="2">
    <citation type="journal article" date="2014" name="BMC Genomics">
        <title>An improved genome of the model marine alga Ostreococcus tauri unfolds by assessing Illumina de novo assemblies.</title>
        <authorList>
            <person name="Blanc-Mathieu R."/>
            <person name="Verhelst B."/>
            <person name="Derelle E."/>
            <person name="Rombauts S."/>
            <person name="Bouget F.Y."/>
            <person name="Carre I."/>
            <person name="Chateau A."/>
            <person name="Eyre-Walker A."/>
            <person name="Grimsley N."/>
            <person name="Moreau H."/>
            <person name="Piegu B."/>
            <person name="Rivals E."/>
            <person name="Schackwitz W."/>
            <person name="Van de Peer Y."/>
            <person name="Piganeau G."/>
        </authorList>
    </citation>
    <scope>NUCLEOTIDE SEQUENCE [LARGE SCALE GENOMIC DNA]</scope>
    <source>
        <strain evidence="8">OTTH 0595 / CCAP 157/2 / RCC745</strain>
    </source>
</reference>
<dbReference type="InterPro" id="IPR037867">
    <property type="entry name" value="Swd2/WDR82"/>
</dbReference>
<comment type="subcellular location">
    <subcellularLocation>
        <location evidence="1">Nucleus</location>
    </subcellularLocation>
</comment>
<dbReference type="FunCoup" id="A0A090M349">
    <property type="interactions" value="1940"/>
</dbReference>
<dbReference type="GO" id="GO:0048188">
    <property type="term" value="C:Set1C/COMPASS complex"/>
    <property type="evidence" value="ECO:0007669"/>
    <property type="project" value="TreeGrafter"/>
</dbReference>
<keyword evidence="3 6" id="KW-0853">WD repeat</keyword>
<dbReference type="RefSeq" id="XP_003080212.2">
    <property type="nucleotide sequence ID" value="XM_003080164.2"/>
</dbReference>
<dbReference type="Gene3D" id="2.130.10.10">
    <property type="entry name" value="YVTN repeat-like/Quinoprotein amine dehydrogenase"/>
    <property type="match status" value="2"/>
</dbReference>
<feature type="repeat" description="WD" evidence="6">
    <location>
        <begin position="112"/>
        <end position="153"/>
    </location>
</feature>
<evidence type="ECO:0000313" key="8">
    <source>
        <dbReference type="Proteomes" id="UP000009170"/>
    </source>
</evidence>
<dbReference type="KEGG" id="ota:OT_ostta07g01190"/>
<comment type="caution">
    <text evidence="7">The sequence shown here is derived from an EMBL/GenBank/DDBJ whole genome shotgun (WGS) entry which is preliminary data.</text>
</comment>
<reference evidence="8" key="1">
    <citation type="journal article" date="2006" name="Proc. Natl. Acad. Sci. U.S.A.">
        <title>Genome analysis of the smallest free-living eukaryote Ostreococcus tauri unveils many unique features.</title>
        <authorList>
            <person name="Derelle E."/>
            <person name="Ferraz C."/>
            <person name="Rombauts S."/>
            <person name="Rouze P."/>
            <person name="Worden A.Z."/>
            <person name="Robbens S."/>
            <person name="Partensky F."/>
            <person name="Degroeve S."/>
            <person name="Echeynie S."/>
            <person name="Cooke R."/>
            <person name="Saeys Y."/>
            <person name="Wuyts J."/>
            <person name="Jabbari K."/>
            <person name="Bowler C."/>
            <person name="Panaud O."/>
            <person name="Piegu B."/>
            <person name="Ball S.G."/>
            <person name="Ral J.-P."/>
            <person name="Bouget F.-Y."/>
            <person name="Piganeau G."/>
            <person name="De Baets B."/>
            <person name="Picard A."/>
            <person name="Delseny M."/>
            <person name="Demaille J."/>
            <person name="Van de Peer Y."/>
            <person name="Moreau H."/>
        </authorList>
    </citation>
    <scope>NUCLEOTIDE SEQUENCE [LARGE SCALE GENOMIC DNA]</scope>
    <source>
        <strain evidence="8">OTTH 0595 / CCAP 157/2 / RCC745</strain>
    </source>
</reference>
<dbReference type="Proteomes" id="UP000009170">
    <property type="component" value="Unassembled WGS sequence"/>
</dbReference>
<dbReference type="AlphaFoldDB" id="A0A090M349"/>
<evidence type="ECO:0000256" key="4">
    <source>
        <dbReference type="ARBA" id="ARBA00022737"/>
    </source>
</evidence>
<sequence length="340" mass="36701">MVALDVEAVSRMSPGRFFRDHTSAVNALDFHHTEDQMVTTGDDDAIHVYNTNTGAKTKTLYSKKYGCANVTFTHSAAAVVYSSRAKGSGGAAIDDHAVRYHSLHDNTYVRYFKGHSDAVTSIAMSATNDNFLTAGADLTVRLWDLRTPKCCAAIPQCPAIPYVAYDAQGEVFAVTEGDGAIKLYGTGSYSKGAFAQFDAFHDRNGQYLFNPDEPPPAVSCVKFSSDGKRMLVVSGNFITILDSFTGEHTMRIRVPGSGQQQHAVTPMEASFSPDGEFVVSGGADSRIHVWSSNTGFAVSQWRARHAGLPTCVKWAPNMMLVASGCTEGGTALWISDKQRA</sequence>
<dbReference type="InterPro" id="IPR036322">
    <property type="entry name" value="WD40_repeat_dom_sf"/>
</dbReference>
<evidence type="ECO:0000313" key="7">
    <source>
        <dbReference type="EMBL" id="CEF98626.1"/>
    </source>
</evidence>
<dbReference type="GeneID" id="9836861"/>
<evidence type="ECO:0000256" key="6">
    <source>
        <dbReference type="PROSITE-ProRule" id="PRU00221"/>
    </source>
</evidence>
<dbReference type="EMBL" id="CAID01000007">
    <property type="protein sequence ID" value="CEF98626.1"/>
    <property type="molecule type" value="Genomic_DNA"/>
</dbReference>
<evidence type="ECO:0000256" key="1">
    <source>
        <dbReference type="ARBA" id="ARBA00004123"/>
    </source>
</evidence>
<dbReference type="OrthoDB" id="27537at2759"/>
<proteinExistence type="inferred from homology"/>
<comment type="similarity">
    <text evidence="2">Belongs to the WD repeat SWD2 family.</text>
</comment>
<dbReference type="SUPFAM" id="SSF50978">
    <property type="entry name" value="WD40 repeat-like"/>
    <property type="match status" value="1"/>
</dbReference>
<accession>A0A090M349</accession>
<dbReference type="PANTHER" id="PTHR19861:SF0">
    <property type="entry name" value="WD REPEAT-CONTAINING PROTEIN 82"/>
    <property type="match status" value="1"/>
</dbReference>
<dbReference type="SMART" id="SM00320">
    <property type="entry name" value="WD40"/>
    <property type="match status" value="6"/>
</dbReference>
<protein>
    <submittedName>
        <fullName evidence="7">WD40/YVTN repeat-like-containing domain</fullName>
    </submittedName>
</protein>
<feature type="repeat" description="WD" evidence="6">
    <location>
        <begin position="259"/>
        <end position="300"/>
    </location>
</feature>
<dbReference type="InterPro" id="IPR001680">
    <property type="entry name" value="WD40_rpt"/>
</dbReference>
<dbReference type="GO" id="GO:0016070">
    <property type="term" value="P:RNA metabolic process"/>
    <property type="evidence" value="ECO:0007669"/>
    <property type="project" value="UniProtKB-ARBA"/>
</dbReference>
<dbReference type="InterPro" id="IPR015943">
    <property type="entry name" value="WD40/YVTN_repeat-like_dom_sf"/>
</dbReference>
<dbReference type="STRING" id="70448.A0A090M349"/>
<dbReference type="Pfam" id="PF00400">
    <property type="entry name" value="WD40"/>
    <property type="match status" value="3"/>
</dbReference>
<evidence type="ECO:0000256" key="5">
    <source>
        <dbReference type="ARBA" id="ARBA00023242"/>
    </source>
</evidence>
<feature type="repeat" description="WD" evidence="6">
    <location>
        <begin position="18"/>
        <end position="59"/>
    </location>
</feature>
<keyword evidence="4" id="KW-0677">Repeat</keyword>
<dbReference type="PROSITE" id="PS50294">
    <property type="entry name" value="WD_REPEATS_REGION"/>
    <property type="match status" value="2"/>
</dbReference>
<name>A0A090M349_OSTTA</name>
<keyword evidence="8" id="KW-1185">Reference proteome</keyword>
<dbReference type="PANTHER" id="PTHR19861">
    <property type="entry name" value="WD40 REPEAT PROTEIN SWD2"/>
    <property type="match status" value="1"/>
</dbReference>
<evidence type="ECO:0000256" key="2">
    <source>
        <dbReference type="ARBA" id="ARBA00005616"/>
    </source>
</evidence>
<evidence type="ECO:0000256" key="3">
    <source>
        <dbReference type="ARBA" id="ARBA00022574"/>
    </source>
</evidence>
<dbReference type="PROSITE" id="PS50082">
    <property type="entry name" value="WD_REPEATS_2"/>
    <property type="match status" value="3"/>
</dbReference>
<dbReference type="InParanoid" id="A0A090M349"/>
<dbReference type="GO" id="GO:0003682">
    <property type="term" value="F:chromatin binding"/>
    <property type="evidence" value="ECO:0007669"/>
    <property type="project" value="TreeGrafter"/>
</dbReference>
<keyword evidence="5" id="KW-0539">Nucleus</keyword>
<gene>
    <name evidence="7" type="ORF">OT_ostta07g01190</name>
</gene>